<dbReference type="RefSeq" id="WP_173414994.1">
    <property type="nucleotide sequence ID" value="NZ_CP054139.1"/>
</dbReference>
<dbReference type="KEGG" id="mmab:HQ865_11225"/>
<keyword evidence="2" id="KW-1185">Reference proteome</keyword>
<protein>
    <submittedName>
        <fullName evidence="1">DUF3606 domain-containing protein</fullName>
    </submittedName>
</protein>
<dbReference type="EMBL" id="CP054139">
    <property type="protein sequence ID" value="QKJ30307.1"/>
    <property type="molecule type" value="Genomic_DNA"/>
</dbReference>
<accession>A0A7D4Q3I2</accession>
<name>A0A7D4Q3I2_9SPHI</name>
<reference evidence="1 2" key="1">
    <citation type="submission" date="2020-05" db="EMBL/GenBank/DDBJ databases">
        <title>Mucilaginibacter mali sp. nov.</title>
        <authorList>
            <person name="Kim H.S."/>
            <person name="Lee K.C."/>
            <person name="Suh M.K."/>
            <person name="Kim J.-S."/>
            <person name="Han K.-I."/>
            <person name="Eom M.K."/>
            <person name="Shin Y.K."/>
            <person name="Lee J.-S."/>
        </authorList>
    </citation>
    <scope>NUCLEOTIDE SEQUENCE [LARGE SCALE GENOMIC DNA]</scope>
    <source>
        <strain evidence="1 2">G2-14</strain>
    </source>
</reference>
<dbReference type="AlphaFoldDB" id="A0A7D4Q3I2"/>
<evidence type="ECO:0000313" key="2">
    <source>
        <dbReference type="Proteomes" id="UP000505355"/>
    </source>
</evidence>
<dbReference type="Pfam" id="PF12244">
    <property type="entry name" value="DUF3606"/>
    <property type="match status" value="1"/>
</dbReference>
<sequence length="58" mass="6376">MENKQEPPNAGKHTISLSDASEAAYWTEKFDTTKVRLKAAVNAVGPVAKDVEAYLKKK</sequence>
<evidence type="ECO:0000313" key="1">
    <source>
        <dbReference type="EMBL" id="QKJ30307.1"/>
    </source>
</evidence>
<proteinExistence type="predicted"/>
<dbReference type="Proteomes" id="UP000505355">
    <property type="component" value="Chromosome"/>
</dbReference>
<dbReference type="InterPro" id="IPR022037">
    <property type="entry name" value="DUF3606"/>
</dbReference>
<gene>
    <name evidence="1" type="ORF">HQ865_11225</name>
</gene>
<organism evidence="1 2">
    <name type="scientific">Mucilaginibacter mali</name>
    <dbReference type="NCBI Taxonomy" id="2740462"/>
    <lineage>
        <taxon>Bacteria</taxon>
        <taxon>Pseudomonadati</taxon>
        <taxon>Bacteroidota</taxon>
        <taxon>Sphingobacteriia</taxon>
        <taxon>Sphingobacteriales</taxon>
        <taxon>Sphingobacteriaceae</taxon>
        <taxon>Mucilaginibacter</taxon>
    </lineage>
</organism>